<feature type="transmembrane region" description="Helical" evidence="8">
    <location>
        <begin position="40"/>
        <end position="59"/>
    </location>
</feature>
<dbReference type="EMBL" id="JXDG01000058">
    <property type="protein sequence ID" value="KIH81705.1"/>
    <property type="molecule type" value="Genomic_DNA"/>
</dbReference>
<evidence type="ECO:0000256" key="2">
    <source>
        <dbReference type="ARBA" id="ARBA00022448"/>
    </source>
</evidence>
<dbReference type="STRING" id="226910.UCMB321_4368"/>
<keyword evidence="4 8" id="KW-1133">Transmembrane helix</keyword>
<evidence type="ECO:0000313" key="11">
    <source>
        <dbReference type="Proteomes" id="UP000031535"/>
    </source>
</evidence>
<comment type="function">
    <text evidence="6 7">Involved in O antigen modification. Involved in the translocation of bactoprenol-linked glucose across the cytoplasmic membrane.</text>
</comment>
<sequence length="126" mass="14298">MRWDLSFKGFSNYLSIGVLNTLIHWTAFLIFHSLLSISQALSNLGAFALAATFSFYANARYTFRAQASTRRYLLFILFMGVLSLAIGWGADRLMMPGLFTLMLFSAISLVVGFLYSKQIVFRERQS</sequence>
<dbReference type="InterPro" id="IPR007267">
    <property type="entry name" value="GtrA_DPMS_TM"/>
</dbReference>
<dbReference type="Pfam" id="PF04138">
    <property type="entry name" value="GtrA_DPMS_TM"/>
    <property type="match status" value="1"/>
</dbReference>
<evidence type="ECO:0000256" key="8">
    <source>
        <dbReference type="SAM" id="Phobius"/>
    </source>
</evidence>
<dbReference type="InterPro" id="IPR016480">
    <property type="entry name" value="Glc_translocase_bactprenl-link"/>
</dbReference>
<feature type="transmembrane region" description="Helical" evidence="8">
    <location>
        <begin position="96"/>
        <end position="115"/>
    </location>
</feature>
<keyword evidence="2 7" id="KW-0813">Transport</keyword>
<organism evidence="10 11">
    <name type="scientific">Pseudomonas batumici</name>
    <dbReference type="NCBI Taxonomy" id="226910"/>
    <lineage>
        <taxon>Bacteria</taxon>
        <taxon>Pseudomonadati</taxon>
        <taxon>Pseudomonadota</taxon>
        <taxon>Gammaproteobacteria</taxon>
        <taxon>Pseudomonadales</taxon>
        <taxon>Pseudomonadaceae</taxon>
        <taxon>Pseudomonas</taxon>
    </lineage>
</organism>
<evidence type="ECO:0000256" key="1">
    <source>
        <dbReference type="ARBA" id="ARBA00004141"/>
    </source>
</evidence>
<dbReference type="AlphaFoldDB" id="A0A0C2I430"/>
<dbReference type="PATRIC" id="fig|226910.6.peg.4360"/>
<comment type="similarity">
    <text evidence="7">Belongs to the gtrA family.</text>
</comment>
<evidence type="ECO:0000259" key="9">
    <source>
        <dbReference type="Pfam" id="PF04138"/>
    </source>
</evidence>
<feature type="transmembrane region" description="Helical" evidence="8">
    <location>
        <begin position="71"/>
        <end position="90"/>
    </location>
</feature>
<accession>A0A0C2I430</accession>
<evidence type="ECO:0000256" key="7">
    <source>
        <dbReference type="PIRNR" id="PIRNR006298"/>
    </source>
</evidence>
<dbReference type="Proteomes" id="UP000031535">
    <property type="component" value="Unassembled WGS sequence"/>
</dbReference>
<evidence type="ECO:0000256" key="5">
    <source>
        <dbReference type="ARBA" id="ARBA00023136"/>
    </source>
</evidence>
<comment type="subcellular location">
    <subcellularLocation>
        <location evidence="1">Membrane</location>
        <topology evidence="1">Multi-pass membrane protein</topology>
    </subcellularLocation>
</comment>
<protein>
    <recommendedName>
        <fullName evidence="7">Bactoprenol-linked glucose translocase</fullName>
    </recommendedName>
</protein>
<feature type="domain" description="GtrA/DPMS transmembrane" evidence="9">
    <location>
        <begin position="13"/>
        <end position="121"/>
    </location>
</feature>
<evidence type="ECO:0000313" key="10">
    <source>
        <dbReference type="EMBL" id="KIH81705.1"/>
    </source>
</evidence>
<keyword evidence="11" id="KW-1185">Reference proteome</keyword>
<dbReference type="InterPro" id="IPR051401">
    <property type="entry name" value="GtrA_CellWall_Glycosyl"/>
</dbReference>
<dbReference type="PANTHER" id="PTHR38459">
    <property type="entry name" value="PROPHAGE BACTOPRENOL-LINKED GLUCOSE TRANSLOCASE HOMOLOG"/>
    <property type="match status" value="1"/>
</dbReference>
<name>A0A0C2I430_9PSED</name>
<reference evidence="10 11" key="1">
    <citation type="submission" date="2015-01" db="EMBL/GenBank/DDBJ databases">
        <title>Complete genome of Pseudomonas batumici UCM B-321 producer of the batumin antibiotic with strong antistaphilococcal and potential anticancer activity.</title>
        <authorList>
            <person name="Klochko V.V."/>
            <person name="Zelena L.B."/>
            <person name="Elena K.A."/>
            <person name="Reva O.N."/>
        </authorList>
    </citation>
    <scope>NUCLEOTIDE SEQUENCE [LARGE SCALE GENOMIC DNA]</scope>
    <source>
        <strain evidence="10 11">UCM B-321</strain>
    </source>
</reference>
<dbReference type="PIRSF" id="PIRSF006298">
    <property type="entry name" value="GtrA_prd"/>
    <property type="match status" value="1"/>
</dbReference>
<dbReference type="RefSeq" id="WP_040070566.1">
    <property type="nucleotide sequence ID" value="NZ_JXDG01000058.1"/>
</dbReference>
<evidence type="ECO:0000256" key="3">
    <source>
        <dbReference type="ARBA" id="ARBA00022692"/>
    </source>
</evidence>
<evidence type="ECO:0000256" key="6">
    <source>
        <dbReference type="ARBA" id="ARBA00025595"/>
    </source>
</evidence>
<keyword evidence="5 8" id="KW-0472">Membrane</keyword>
<feature type="transmembrane region" description="Helical" evidence="8">
    <location>
        <begin position="12"/>
        <end position="34"/>
    </location>
</feature>
<keyword evidence="3 8" id="KW-0812">Transmembrane</keyword>
<dbReference type="GO" id="GO:0005886">
    <property type="term" value="C:plasma membrane"/>
    <property type="evidence" value="ECO:0007669"/>
    <property type="project" value="TreeGrafter"/>
</dbReference>
<proteinExistence type="inferred from homology"/>
<dbReference type="OrthoDB" id="5616234at2"/>
<comment type="caution">
    <text evidence="10">The sequence shown here is derived from an EMBL/GenBank/DDBJ whole genome shotgun (WGS) entry which is preliminary data.</text>
</comment>
<dbReference type="GO" id="GO:0000271">
    <property type="term" value="P:polysaccharide biosynthetic process"/>
    <property type="evidence" value="ECO:0007669"/>
    <property type="project" value="InterPro"/>
</dbReference>
<evidence type="ECO:0000256" key="4">
    <source>
        <dbReference type="ARBA" id="ARBA00022989"/>
    </source>
</evidence>
<gene>
    <name evidence="10" type="ORF">UCMB321_4368</name>
</gene>
<dbReference type="PANTHER" id="PTHR38459:SF1">
    <property type="entry name" value="PROPHAGE BACTOPRENOL-LINKED GLUCOSE TRANSLOCASE HOMOLOG"/>
    <property type="match status" value="1"/>
</dbReference>